<organism evidence="1 2">
    <name type="scientific">Ficus carica</name>
    <name type="common">Common fig</name>
    <dbReference type="NCBI Taxonomy" id="3494"/>
    <lineage>
        <taxon>Eukaryota</taxon>
        <taxon>Viridiplantae</taxon>
        <taxon>Streptophyta</taxon>
        <taxon>Embryophyta</taxon>
        <taxon>Tracheophyta</taxon>
        <taxon>Spermatophyta</taxon>
        <taxon>Magnoliopsida</taxon>
        <taxon>eudicotyledons</taxon>
        <taxon>Gunneridae</taxon>
        <taxon>Pentapetalae</taxon>
        <taxon>rosids</taxon>
        <taxon>fabids</taxon>
        <taxon>Rosales</taxon>
        <taxon>Moraceae</taxon>
        <taxon>Ficeae</taxon>
        <taxon>Ficus</taxon>
    </lineage>
</organism>
<comment type="caution">
    <text evidence="1">The sequence shown here is derived from an EMBL/GenBank/DDBJ whole genome shotgun (WGS) entry which is preliminary data.</text>
</comment>
<reference evidence="1" key="1">
    <citation type="submission" date="2023-07" db="EMBL/GenBank/DDBJ databases">
        <title>draft genome sequence of fig (Ficus carica).</title>
        <authorList>
            <person name="Takahashi T."/>
            <person name="Nishimura K."/>
        </authorList>
    </citation>
    <scope>NUCLEOTIDE SEQUENCE</scope>
</reference>
<protein>
    <submittedName>
        <fullName evidence="1">Uncharacterized protein</fullName>
    </submittedName>
</protein>
<accession>A0AA88DA37</accession>
<name>A0AA88DA37_FICCA</name>
<sequence length="121" mass="13604">MAAHNVNPPSPEQMLSPVYSNKCSDWAQASRAEYQEYLNTLRQMRREICAGAQVWVQGGAAVQMQCQAEDQRLLSGKMVRRNLTKTSRAPPAELARQKTLELSDGVQVAATDPLQWFRGVW</sequence>
<keyword evidence="2" id="KW-1185">Reference proteome</keyword>
<proteinExistence type="predicted"/>
<gene>
    <name evidence="1" type="ORF">TIFTF001_016734</name>
</gene>
<dbReference type="AlphaFoldDB" id="A0AA88DA37"/>
<dbReference type="EMBL" id="BTGU01000026">
    <property type="protein sequence ID" value="GMN47547.1"/>
    <property type="molecule type" value="Genomic_DNA"/>
</dbReference>
<evidence type="ECO:0000313" key="2">
    <source>
        <dbReference type="Proteomes" id="UP001187192"/>
    </source>
</evidence>
<evidence type="ECO:0000313" key="1">
    <source>
        <dbReference type="EMBL" id="GMN47547.1"/>
    </source>
</evidence>
<dbReference type="Proteomes" id="UP001187192">
    <property type="component" value="Unassembled WGS sequence"/>
</dbReference>